<name>A0ACC0D331_9PEZI</name>
<sequence>MARLLDLILSTATTAMALGSGWPVSGTESGQVRVYSWTGAQEVGCLTKDGSWTASSNCDTFTAEALGTIYEDIYWTQLEIRNSAGNKCWFPDASTLKLVCDSSTDGTLWLHTTECGILVLVHGRSLDSYVPFNGAAPSGGNSVALASKGQTQDGNNYQLIWAKA</sequence>
<gene>
    <name evidence="1" type="ORF">F4821DRAFT_237100</name>
</gene>
<organism evidence="1 2">
    <name type="scientific">Hypoxylon rubiginosum</name>
    <dbReference type="NCBI Taxonomy" id="110542"/>
    <lineage>
        <taxon>Eukaryota</taxon>
        <taxon>Fungi</taxon>
        <taxon>Dikarya</taxon>
        <taxon>Ascomycota</taxon>
        <taxon>Pezizomycotina</taxon>
        <taxon>Sordariomycetes</taxon>
        <taxon>Xylariomycetidae</taxon>
        <taxon>Xylariales</taxon>
        <taxon>Hypoxylaceae</taxon>
        <taxon>Hypoxylon</taxon>
    </lineage>
</organism>
<proteinExistence type="predicted"/>
<keyword evidence="2" id="KW-1185">Reference proteome</keyword>
<dbReference type="Proteomes" id="UP001497680">
    <property type="component" value="Unassembled WGS sequence"/>
</dbReference>
<evidence type="ECO:0000313" key="1">
    <source>
        <dbReference type="EMBL" id="KAI6087120.1"/>
    </source>
</evidence>
<evidence type="ECO:0000313" key="2">
    <source>
        <dbReference type="Proteomes" id="UP001497680"/>
    </source>
</evidence>
<dbReference type="EMBL" id="MU394310">
    <property type="protein sequence ID" value="KAI6087120.1"/>
    <property type="molecule type" value="Genomic_DNA"/>
</dbReference>
<accession>A0ACC0D331</accession>
<reference evidence="1 2" key="1">
    <citation type="journal article" date="2022" name="New Phytol.">
        <title>Ecological generalism drives hyperdiversity of secondary metabolite gene clusters in xylarialean endophytes.</title>
        <authorList>
            <person name="Franco M.E.E."/>
            <person name="Wisecaver J.H."/>
            <person name="Arnold A.E."/>
            <person name="Ju Y.M."/>
            <person name="Slot J.C."/>
            <person name="Ahrendt S."/>
            <person name="Moore L.P."/>
            <person name="Eastman K.E."/>
            <person name="Scott K."/>
            <person name="Konkel Z."/>
            <person name="Mondo S.J."/>
            <person name="Kuo A."/>
            <person name="Hayes R.D."/>
            <person name="Haridas S."/>
            <person name="Andreopoulos B."/>
            <person name="Riley R."/>
            <person name="LaButti K."/>
            <person name="Pangilinan J."/>
            <person name="Lipzen A."/>
            <person name="Amirebrahimi M."/>
            <person name="Yan J."/>
            <person name="Adam C."/>
            <person name="Keymanesh K."/>
            <person name="Ng V."/>
            <person name="Louie K."/>
            <person name="Northen T."/>
            <person name="Drula E."/>
            <person name="Henrissat B."/>
            <person name="Hsieh H.M."/>
            <person name="Youens-Clark K."/>
            <person name="Lutzoni F."/>
            <person name="Miadlikowska J."/>
            <person name="Eastwood D.C."/>
            <person name="Hamelin R.C."/>
            <person name="Grigoriev I.V."/>
            <person name="U'Ren J.M."/>
        </authorList>
    </citation>
    <scope>NUCLEOTIDE SEQUENCE [LARGE SCALE GENOMIC DNA]</scope>
    <source>
        <strain evidence="1 2">ER1909</strain>
    </source>
</reference>
<comment type="caution">
    <text evidence="1">The sequence shown here is derived from an EMBL/GenBank/DDBJ whole genome shotgun (WGS) entry which is preliminary data.</text>
</comment>
<protein>
    <submittedName>
        <fullName evidence="1">Uncharacterized protein</fullName>
    </submittedName>
</protein>